<dbReference type="GO" id="GO:0003700">
    <property type="term" value="F:DNA-binding transcription factor activity"/>
    <property type="evidence" value="ECO:0007669"/>
    <property type="project" value="TreeGrafter"/>
</dbReference>
<feature type="domain" description="HTH crp-type" evidence="5">
    <location>
        <begin position="149"/>
        <end position="217"/>
    </location>
</feature>
<evidence type="ECO:0000313" key="6">
    <source>
        <dbReference type="EMBL" id="MBR7781740.1"/>
    </source>
</evidence>
<keyword evidence="7" id="KW-1185">Reference proteome</keyword>
<dbReference type="PANTHER" id="PTHR24567:SF26">
    <property type="entry name" value="REGULATORY PROTEIN YEIL"/>
    <property type="match status" value="1"/>
</dbReference>
<dbReference type="GO" id="GO:0005829">
    <property type="term" value="C:cytosol"/>
    <property type="evidence" value="ECO:0007669"/>
    <property type="project" value="TreeGrafter"/>
</dbReference>
<name>A0A941DKQ2_9BURK</name>
<dbReference type="InterPro" id="IPR018490">
    <property type="entry name" value="cNMP-bd_dom_sf"/>
</dbReference>
<dbReference type="SUPFAM" id="SSF46785">
    <property type="entry name" value="Winged helix' DNA-binding domain"/>
    <property type="match status" value="1"/>
</dbReference>
<dbReference type="InterPro" id="IPR000595">
    <property type="entry name" value="cNMP-bd_dom"/>
</dbReference>
<proteinExistence type="predicted"/>
<accession>A0A941DKQ2</accession>
<dbReference type="InterPro" id="IPR050397">
    <property type="entry name" value="Env_Response_Regulators"/>
</dbReference>
<evidence type="ECO:0000259" key="4">
    <source>
        <dbReference type="PROSITE" id="PS50042"/>
    </source>
</evidence>
<evidence type="ECO:0000259" key="5">
    <source>
        <dbReference type="PROSITE" id="PS51063"/>
    </source>
</evidence>
<dbReference type="Gene3D" id="1.10.10.10">
    <property type="entry name" value="Winged helix-like DNA-binding domain superfamily/Winged helix DNA-binding domain"/>
    <property type="match status" value="1"/>
</dbReference>
<organism evidence="6 7">
    <name type="scientific">Undibacterium luofuense</name>
    <dbReference type="NCBI Taxonomy" id="2828733"/>
    <lineage>
        <taxon>Bacteria</taxon>
        <taxon>Pseudomonadati</taxon>
        <taxon>Pseudomonadota</taxon>
        <taxon>Betaproteobacteria</taxon>
        <taxon>Burkholderiales</taxon>
        <taxon>Oxalobacteraceae</taxon>
        <taxon>Undibacterium</taxon>
    </lineage>
</organism>
<dbReference type="InterPro" id="IPR036390">
    <property type="entry name" value="WH_DNA-bd_sf"/>
</dbReference>
<keyword evidence="2" id="KW-0238">DNA-binding</keyword>
<keyword evidence="3" id="KW-0804">Transcription</keyword>
<dbReference type="AlphaFoldDB" id="A0A941DKQ2"/>
<dbReference type="InterPro" id="IPR036388">
    <property type="entry name" value="WH-like_DNA-bd_sf"/>
</dbReference>
<dbReference type="GO" id="GO:0003677">
    <property type="term" value="F:DNA binding"/>
    <property type="evidence" value="ECO:0007669"/>
    <property type="project" value="UniProtKB-KW"/>
</dbReference>
<dbReference type="InterPro" id="IPR014710">
    <property type="entry name" value="RmlC-like_jellyroll"/>
</dbReference>
<sequence>MDFDTVTGVLQNQRLFKDVSTSELRCIAPELIRTELRRGEHLRKTYELNDAIDLVVFGLVQLVLPSDQGAHRIMELIRPGQSLGEVMWMRSKPLPFCAVAAEPTLIYRLPASTVSWLMRTSLTFNRNLAEGLADRMAGLMHNIERLSMQNATQRVADYLLQSAEMQGSDRFRLELKKHLTASFLDISAETLSRVFHHLMRDRMIQVNGSEIAILSKEGLARLLQPAPMQNTMRA</sequence>
<keyword evidence="1" id="KW-0805">Transcription regulation</keyword>
<reference evidence="6" key="1">
    <citation type="submission" date="2021-04" db="EMBL/GenBank/DDBJ databases">
        <title>novel species isolated from subtropical streams in China.</title>
        <authorList>
            <person name="Lu H."/>
        </authorList>
    </citation>
    <scope>NUCLEOTIDE SEQUENCE</scope>
    <source>
        <strain evidence="6">LFS511W</strain>
    </source>
</reference>
<dbReference type="PANTHER" id="PTHR24567">
    <property type="entry name" value="CRP FAMILY TRANSCRIPTIONAL REGULATORY PROTEIN"/>
    <property type="match status" value="1"/>
</dbReference>
<evidence type="ECO:0000256" key="1">
    <source>
        <dbReference type="ARBA" id="ARBA00023015"/>
    </source>
</evidence>
<dbReference type="InterPro" id="IPR012318">
    <property type="entry name" value="HTH_CRP"/>
</dbReference>
<evidence type="ECO:0000256" key="2">
    <source>
        <dbReference type="ARBA" id="ARBA00023125"/>
    </source>
</evidence>
<dbReference type="PROSITE" id="PS50042">
    <property type="entry name" value="CNMP_BINDING_3"/>
    <property type="match status" value="1"/>
</dbReference>
<dbReference type="Pfam" id="PF13545">
    <property type="entry name" value="HTH_Crp_2"/>
    <property type="match status" value="1"/>
</dbReference>
<dbReference type="Gene3D" id="2.60.120.10">
    <property type="entry name" value="Jelly Rolls"/>
    <property type="match status" value="1"/>
</dbReference>
<dbReference type="Proteomes" id="UP000680067">
    <property type="component" value="Unassembled WGS sequence"/>
</dbReference>
<dbReference type="RefSeq" id="WP_212687085.1">
    <property type="nucleotide sequence ID" value="NZ_JAGSPN010000003.1"/>
</dbReference>
<feature type="domain" description="Cyclic nucleotide-binding" evidence="4">
    <location>
        <begin position="15"/>
        <end position="135"/>
    </location>
</feature>
<evidence type="ECO:0000313" key="7">
    <source>
        <dbReference type="Proteomes" id="UP000680067"/>
    </source>
</evidence>
<gene>
    <name evidence="6" type="ORF">KDM89_06285</name>
</gene>
<dbReference type="EMBL" id="JAGSPN010000003">
    <property type="protein sequence ID" value="MBR7781740.1"/>
    <property type="molecule type" value="Genomic_DNA"/>
</dbReference>
<dbReference type="SUPFAM" id="SSF51206">
    <property type="entry name" value="cAMP-binding domain-like"/>
    <property type="match status" value="1"/>
</dbReference>
<dbReference type="Pfam" id="PF00027">
    <property type="entry name" value="cNMP_binding"/>
    <property type="match status" value="1"/>
</dbReference>
<dbReference type="CDD" id="cd00038">
    <property type="entry name" value="CAP_ED"/>
    <property type="match status" value="1"/>
</dbReference>
<evidence type="ECO:0000256" key="3">
    <source>
        <dbReference type="ARBA" id="ARBA00023163"/>
    </source>
</evidence>
<dbReference type="PROSITE" id="PS51063">
    <property type="entry name" value="HTH_CRP_2"/>
    <property type="match status" value="1"/>
</dbReference>
<comment type="caution">
    <text evidence="6">The sequence shown here is derived from an EMBL/GenBank/DDBJ whole genome shotgun (WGS) entry which is preliminary data.</text>
</comment>
<protein>
    <submittedName>
        <fullName evidence="6">Crp/Fnr family transcriptional regulator</fullName>
    </submittedName>
</protein>